<proteinExistence type="predicted"/>
<accession>D8T3L7</accession>
<protein>
    <submittedName>
        <fullName evidence="1">Uncharacterized protein</fullName>
    </submittedName>
</protein>
<evidence type="ECO:0000313" key="2">
    <source>
        <dbReference type="Proteomes" id="UP000001514"/>
    </source>
</evidence>
<evidence type="ECO:0000313" key="1">
    <source>
        <dbReference type="EMBL" id="EFJ08762.1"/>
    </source>
</evidence>
<dbReference type="HOGENOM" id="CLU_1177128_0_0_1"/>
<dbReference type="OMA" id="QEYGWED"/>
<dbReference type="Gramene" id="EFJ08762">
    <property type="protein sequence ID" value="EFJ08762"/>
    <property type="gene ID" value="SELMODRAFT_447932"/>
</dbReference>
<keyword evidence="2" id="KW-1185">Reference proteome</keyword>
<name>D8T3L7_SELML</name>
<dbReference type="AlphaFoldDB" id="D8T3L7"/>
<sequence>MLAAEMRPGGKLNTRKENAGLCGRSARASERRMASFFGMTKLGTRHLFDVSSRRRELENKPKPKRRSIASVPVDDFIAAFETRASHNLSHTVRAVQLPEIVERCVGRKLDPRELELFLRHFDIRAGNIRLDEFRRGLQKFHAEQDHAIQFAERAKTPGEDLARFGRYSHLQLKERRRRDTRNDFGPMDVLQYPLTANQQYGWGIDTRVRARDVFRPHSSTDVTRSEGICLASYYLV</sequence>
<dbReference type="EMBL" id="GL377670">
    <property type="protein sequence ID" value="EFJ08762.1"/>
    <property type="molecule type" value="Genomic_DNA"/>
</dbReference>
<dbReference type="eggNOG" id="ENOG502SH1V">
    <property type="taxonomic scope" value="Eukaryota"/>
</dbReference>
<gene>
    <name evidence="1" type="ORF">SELMODRAFT_447932</name>
</gene>
<organism evidence="2">
    <name type="scientific">Selaginella moellendorffii</name>
    <name type="common">Spikemoss</name>
    <dbReference type="NCBI Taxonomy" id="88036"/>
    <lineage>
        <taxon>Eukaryota</taxon>
        <taxon>Viridiplantae</taxon>
        <taxon>Streptophyta</taxon>
        <taxon>Embryophyta</taxon>
        <taxon>Tracheophyta</taxon>
        <taxon>Lycopodiopsida</taxon>
        <taxon>Selaginellales</taxon>
        <taxon>Selaginellaceae</taxon>
        <taxon>Selaginella</taxon>
    </lineage>
</organism>
<dbReference type="STRING" id="88036.D8T3L7"/>
<dbReference type="InParanoid" id="D8T3L7"/>
<dbReference type="KEGG" id="smo:SELMODRAFT_447932"/>
<reference evidence="1 2" key="1">
    <citation type="journal article" date="2011" name="Science">
        <title>The Selaginella genome identifies genetic changes associated with the evolution of vascular plants.</title>
        <authorList>
            <person name="Banks J.A."/>
            <person name="Nishiyama T."/>
            <person name="Hasebe M."/>
            <person name="Bowman J.L."/>
            <person name="Gribskov M."/>
            <person name="dePamphilis C."/>
            <person name="Albert V.A."/>
            <person name="Aono N."/>
            <person name="Aoyama T."/>
            <person name="Ambrose B.A."/>
            <person name="Ashton N.W."/>
            <person name="Axtell M.J."/>
            <person name="Barker E."/>
            <person name="Barker M.S."/>
            <person name="Bennetzen J.L."/>
            <person name="Bonawitz N.D."/>
            <person name="Chapple C."/>
            <person name="Cheng C."/>
            <person name="Correa L.G."/>
            <person name="Dacre M."/>
            <person name="DeBarry J."/>
            <person name="Dreyer I."/>
            <person name="Elias M."/>
            <person name="Engstrom E.M."/>
            <person name="Estelle M."/>
            <person name="Feng L."/>
            <person name="Finet C."/>
            <person name="Floyd S.K."/>
            <person name="Frommer W.B."/>
            <person name="Fujita T."/>
            <person name="Gramzow L."/>
            <person name="Gutensohn M."/>
            <person name="Harholt J."/>
            <person name="Hattori M."/>
            <person name="Heyl A."/>
            <person name="Hirai T."/>
            <person name="Hiwatashi Y."/>
            <person name="Ishikawa M."/>
            <person name="Iwata M."/>
            <person name="Karol K.G."/>
            <person name="Koehler B."/>
            <person name="Kolukisaoglu U."/>
            <person name="Kubo M."/>
            <person name="Kurata T."/>
            <person name="Lalonde S."/>
            <person name="Li K."/>
            <person name="Li Y."/>
            <person name="Litt A."/>
            <person name="Lyons E."/>
            <person name="Manning G."/>
            <person name="Maruyama T."/>
            <person name="Michael T.P."/>
            <person name="Mikami K."/>
            <person name="Miyazaki S."/>
            <person name="Morinaga S."/>
            <person name="Murata T."/>
            <person name="Mueller-Roeber B."/>
            <person name="Nelson D.R."/>
            <person name="Obara M."/>
            <person name="Oguri Y."/>
            <person name="Olmstead R.G."/>
            <person name="Onodera N."/>
            <person name="Petersen B.L."/>
            <person name="Pils B."/>
            <person name="Prigge M."/>
            <person name="Rensing S.A."/>
            <person name="Riano-Pachon D.M."/>
            <person name="Roberts A.W."/>
            <person name="Sato Y."/>
            <person name="Scheller H.V."/>
            <person name="Schulz B."/>
            <person name="Schulz C."/>
            <person name="Shakirov E.V."/>
            <person name="Shibagaki N."/>
            <person name="Shinohara N."/>
            <person name="Shippen D.E."/>
            <person name="Soerensen I."/>
            <person name="Sotooka R."/>
            <person name="Sugimoto N."/>
            <person name="Sugita M."/>
            <person name="Sumikawa N."/>
            <person name="Tanurdzic M."/>
            <person name="Theissen G."/>
            <person name="Ulvskov P."/>
            <person name="Wakazuki S."/>
            <person name="Weng J.K."/>
            <person name="Willats W.W."/>
            <person name="Wipf D."/>
            <person name="Wolf P.G."/>
            <person name="Yang L."/>
            <person name="Zimmer A.D."/>
            <person name="Zhu Q."/>
            <person name="Mitros T."/>
            <person name="Hellsten U."/>
            <person name="Loque D."/>
            <person name="Otillar R."/>
            <person name="Salamov A."/>
            <person name="Schmutz J."/>
            <person name="Shapiro H."/>
            <person name="Lindquist E."/>
            <person name="Lucas S."/>
            <person name="Rokhsar D."/>
            <person name="Grigoriev I.V."/>
        </authorList>
    </citation>
    <scope>NUCLEOTIDE SEQUENCE [LARGE SCALE GENOMIC DNA]</scope>
</reference>
<dbReference type="Proteomes" id="UP000001514">
    <property type="component" value="Unassembled WGS sequence"/>
</dbReference>